<evidence type="ECO:0000259" key="2">
    <source>
        <dbReference type="Pfam" id="PF00296"/>
    </source>
</evidence>
<keyword evidence="4" id="KW-1185">Reference proteome</keyword>
<evidence type="ECO:0000313" key="3">
    <source>
        <dbReference type="EMBL" id="EUA85741.1"/>
    </source>
</evidence>
<dbReference type="SUPFAM" id="SSF51679">
    <property type="entry name" value="Bacterial luciferase-like"/>
    <property type="match status" value="1"/>
</dbReference>
<gene>
    <name evidence="3" type="ORF">I551_7796</name>
</gene>
<dbReference type="InterPro" id="IPR011251">
    <property type="entry name" value="Luciferase-like_dom"/>
</dbReference>
<dbReference type="CDD" id="cd01097">
    <property type="entry name" value="Tetrahydromethanopterin_reductase"/>
    <property type="match status" value="1"/>
</dbReference>
<dbReference type="Proteomes" id="UP000020681">
    <property type="component" value="Unassembled WGS sequence"/>
</dbReference>
<reference evidence="3 4" key="1">
    <citation type="submission" date="2014-01" db="EMBL/GenBank/DDBJ databases">
        <authorList>
            <person name="Dobos K."/>
            <person name="Lenaerts A."/>
            <person name="Ordway D."/>
            <person name="DeGroote M.A."/>
            <person name="Parker T."/>
            <person name="Sizemore C."/>
            <person name="Tallon L.J."/>
            <person name="Sadzewicz L.K."/>
            <person name="Sengamalay N."/>
            <person name="Fraser C.M."/>
            <person name="Hine E."/>
            <person name="Shefchek K.A."/>
            <person name="Das S.P."/>
            <person name="Tettelin H."/>
        </authorList>
    </citation>
    <scope>NUCLEOTIDE SEQUENCE [LARGE SCALE GENOMIC DNA]</scope>
    <source>
        <strain evidence="3 4">Harvey</strain>
    </source>
</reference>
<dbReference type="InterPro" id="IPR036661">
    <property type="entry name" value="Luciferase-like_sf"/>
</dbReference>
<dbReference type="EMBL" id="JAOL01000189">
    <property type="protein sequence ID" value="EUA85741.1"/>
    <property type="molecule type" value="Genomic_DNA"/>
</dbReference>
<evidence type="ECO:0000313" key="4">
    <source>
        <dbReference type="Proteomes" id="UP000020681"/>
    </source>
</evidence>
<name>A0ABN0QMC2_MYCUL</name>
<dbReference type="PANTHER" id="PTHR43244:SF1">
    <property type="entry name" value="5,10-METHYLENETETRAHYDROMETHANOPTERIN REDUCTASE"/>
    <property type="match status" value="1"/>
</dbReference>
<accession>A0ABN0QMC2</accession>
<feature type="domain" description="Luciferase-like" evidence="2">
    <location>
        <begin position="5"/>
        <end position="137"/>
    </location>
</feature>
<dbReference type="Gene3D" id="3.20.20.30">
    <property type="entry name" value="Luciferase-like domain"/>
    <property type="match status" value="1"/>
</dbReference>
<evidence type="ECO:0000256" key="1">
    <source>
        <dbReference type="ARBA" id="ARBA00023002"/>
    </source>
</evidence>
<keyword evidence="1" id="KW-0560">Oxidoreductase</keyword>
<comment type="caution">
    <text evidence="3">The sequence shown here is derived from an EMBL/GenBank/DDBJ whole genome shotgun (WGS) entry which is preliminary data.</text>
</comment>
<protein>
    <submittedName>
        <fullName evidence="3">Luciferase-like monooxygenase family protein</fullName>
    </submittedName>
</protein>
<sequence length="149" mass="16380">MRLSTRPEYDIPIYLAALSPAMLRLTGRIADGWLGTSFVPEGAGDAYFTHLDAGLAAAGRSRADIDFCQGAEVAFASGVEELRDMVAARKTELAFSLGGMGSASTNYYNQAYSRQGWSEVAAAVRERWQRGDREGRPGWSPTRWCWPPR</sequence>
<proteinExistence type="predicted"/>
<organism evidence="3 4">
    <name type="scientific">Mycobacterium ulcerans str. Harvey</name>
    <dbReference type="NCBI Taxonomy" id="1299332"/>
    <lineage>
        <taxon>Bacteria</taxon>
        <taxon>Bacillati</taxon>
        <taxon>Actinomycetota</taxon>
        <taxon>Actinomycetes</taxon>
        <taxon>Mycobacteriales</taxon>
        <taxon>Mycobacteriaceae</taxon>
        <taxon>Mycobacterium</taxon>
        <taxon>Mycobacterium ulcerans group</taxon>
    </lineage>
</organism>
<dbReference type="PANTHER" id="PTHR43244">
    <property type="match status" value="1"/>
</dbReference>
<dbReference type="InterPro" id="IPR050564">
    <property type="entry name" value="F420-G6PD/mer"/>
</dbReference>
<dbReference type="Pfam" id="PF00296">
    <property type="entry name" value="Bac_luciferase"/>
    <property type="match status" value="1"/>
</dbReference>